<dbReference type="EMBL" id="CP065668">
    <property type="protein sequence ID" value="QPS08570.1"/>
    <property type="molecule type" value="Genomic_DNA"/>
</dbReference>
<dbReference type="InterPro" id="IPR050104">
    <property type="entry name" value="FMN-dep_NADH:Q_OxRdtase_AzoR1"/>
</dbReference>
<comment type="catalytic activity">
    <reaction evidence="6">
        <text>2 a quinone + NADH + H(+) = 2 a 1,4-benzosemiquinone + NAD(+)</text>
        <dbReference type="Rhea" id="RHEA:65952"/>
        <dbReference type="ChEBI" id="CHEBI:15378"/>
        <dbReference type="ChEBI" id="CHEBI:57540"/>
        <dbReference type="ChEBI" id="CHEBI:57945"/>
        <dbReference type="ChEBI" id="CHEBI:132124"/>
        <dbReference type="ChEBI" id="CHEBI:134225"/>
    </reaction>
</comment>
<dbReference type="GO" id="GO:0016652">
    <property type="term" value="F:oxidoreductase activity, acting on NAD(P)H as acceptor"/>
    <property type="evidence" value="ECO:0007669"/>
    <property type="project" value="UniProtKB-UniRule"/>
</dbReference>
<evidence type="ECO:0000256" key="1">
    <source>
        <dbReference type="ARBA" id="ARBA00022630"/>
    </source>
</evidence>
<organism evidence="8 9">
    <name type="scientific">Delftia acidovorans</name>
    <name type="common">Pseudomonas acidovorans</name>
    <name type="synonym">Comamonas acidovorans</name>
    <dbReference type="NCBI Taxonomy" id="80866"/>
    <lineage>
        <taxon>Bacteria</taxon>
        <taxon>Pseudomonadati</taxon>
        <taxon>Pseudomonadota</taxon>
        <taxon>Betaproteobacteria</taxon>
        <taxon>Burkholderiales</taxon>
        <taxon>Comamonadaceae</taxon>
        <taxon>Delftia</taxon>
    </lineage>
</organism>
<keyword evidence="4 6" id="KW-0520">NAD</keyword>
<comment type="subunit">
    <text evidence="6">Homodimer.</text>
</comment>
<reference evidence="8 9" key="1">
    <citation type="submission" date="2020-12" db="EMBL/GenBank/DDBJ databases">
        <title>FDA dAtabase for Regulatory Grade micrObial Sequences (FDA-ARGOS): Supporting development and validation of Infectious Disease Dx tests.</title>
        <authorList>
            <person name="Sproer C."/>
            <person name="Gronow S."/>
            <person name="Severitt S."/>
            <person name="Schroder I."/>
            <person name="Tallon L."/>
            <person name="Sadzewicz L."/>
            <person name="Zhao X."/>
            <person name="Boylan J."/>
            <person name="Ott S."/>
            <person name="Bowen H."/>
            <person name="Vavikolanu K."/>
            <person name="Mehta A."/>
            <person name="Aluvathingal J."/>
            <person name="Nadendla S."/>
            <person name="Lowell S."/>
            <person name="Myers T."/>
            <person name="Yan Y."/>
            <person name="Sichtig H."/>
        </authorList>
    </citation>
    <scope>NUCLEOTIDE SEQUENCE [LARGE SCALE GENOMIC DNA]</scope>
    <source>
        <strain evidence="8 9">FDAARGOS_909</strain>
    </source>
</reference>
<dbReference type="HAMAP" id="MF_01216">
    <property type="entry name" value="Azoreductase_type1"/>
    <property type="match status" value="1"/>
</dbReference>
<dbReference type="EC" id="1.7.1.17" evidence="6"/>
<comment type="cofactor">
    <cofactor evidence="6">
        <name>FMN</name>
        <dbReference type="ChEBI" id="CHEBI:58210"/>
    </cofactor>
    <text evidence="6">Binds 1 FMN per subunit.</text>
</comment>
<comment type="similarity">
    <text evidence="6">Belongs to the azoreductase type 1 family.</text>
</comment>
<accession>A0A7T2W0X5</accession>
<keyword evidence="3 6" id="KW-0560">Oxidoreductase</keyword>
<comment type="function">
    <text evidence="6">Quinone reductase that provides resistance to thiol-specific stress caused by electrophilic quinones.</text>
</comment>
<keyword evidence="1 6" id="KW-0285">Flavoprotein</keyword>
<comment type="catalytic activity">
    <reaction evidence="5">
        <text>N,N-dimethyl-1,4-phenylenediamine + anthranilate + 2 NAD(+) = 2-(4-dimethylaminophenyl)diazenylbenzoate + 2 NADH + 2 H(+)</text>
        <dbReference type="Rhea" id="RHEA:55872"/>
        <dbReference type="ChEBI" id="CHEBI:15378"/>
        <dbReference type="ChEBI" id="CHEBI:15783"/>
        <dbReference type="ChEBI" id="CHEBI:16567"/>
        <dbReference type="ChEBI" id="CHEBI:57540"/>
        <dbReference type="ChEBI" id="CHEBI:57945"/>
        <dbReference type="ChEBI" id="CHEBI:71579"/>
        <dbReference type="EC" id="1.7.1.17"/>
    </reaction>
    <physiologicalReaction direction="right-to-left" evidence="5">
        <dbReference type="Rhea" id="RHEA:55874"/>
    </physiologicalReaction>
</comment>
<evidence type="ECO:0000256" key="4">
    <source>
        <dbReference type="ARBA" id="ARBA00023027"/>
    </source>
</evidence>
<dbReference type="PANTHER" id="PTHR43741">
    <property type="entry name" value="FMN-DEPENDENT NADH-AZOREDUCTASE 1"/>
    <property type="match status" value="1"/>
</dbReference>
<feature type="binding site" evidence="6">
    <location>
        <begin position="15"/>
        <end position="17"/>
    </location>
    <ligand>
        <name>FMN</name>
        <dbReference type="ChEBI" id="CHEBI:58210"/>
    </ligand>
</feature>
<dbReference type="PANTHER" id="PTHR43741:SF4">
    <property type="entry name" value="FMN-DEPENDENT NADH:QUINONE OXIDOREDUCTASE"/>
    <property type="match status" value="1"/>
</dbReference>
<dbReference type="InterPro" id="IPR029039">
    <property type="entry name" value="Flavoprotein-like_sf"/>
</dbReference>
<feature type="binding site" evidence="6">
    <location>
        <position position="9"/>
    </location>
    <ligand>
        <name>FMN</name>
        <dbReference type="ChEBI" id="CHEBI:58210"/>
    </ligand>
</feature>
<evidence type="ECO:0000259" key="7">
    <source>
        <dbReference type="Pfam" id="PF02525"/>
    </source>
</evidence>
<dbReference type="Proteomes" id="UP000594778">
    <property type="component" value="Chromosome"/>
</dbReference>
<evidence type="ECO:0000256" key="3">
    <source>
        <dbReference type="ARBA" id="ARBA00023002"/>
    </source>
</evidence>
<evidence type="ECO:0000256" key="6">
    <source>
        <dbReference type="HAMAP-Rule" id="MF_01216"/>
    </source>
</evidence>
<proteinExistence type="inferred from homology"/>
<name>A0A7T2W0X5_DELAC</name>
<evidence type="ECO:0000313" key="9">
    <source>
        <dbReference type="Proteomes" id="UP000594778"/>
    </source>
</evidence>
<sequence>MQVLHIDSSITGAASVSRQLTAQTVAALVAANPGAKVEYLDLAVNAPDHLNAVSMGFRTGQAATTEAERAQNAISEALVSQFLAADVVVVGAPFYNFTISSQLKAWIDRIAQGGRTFRYTAAGPEGLAKGKKVIVASTRGGVYSTSEMGQALEHQESYLKTVFGFLGITDVSIVRAEGVAMGDESKAKALESARSDIVRAAAAAANQEAALAA</sequence>
<dbReference type="InterPro" id="IPR023048">
    <property type="entry name" value="NADH:quinone_OxRdtase_FMN_depd"/>
</dbReference>
<dbReference type="AlphaFoldDB" id="A0A7T2W0X5"/>
<keyword evidence="2 6" id="KW-0288">FMN</keyword>
<dbReference type="SUPFAM" id="SSF52218">
    <property type="entry name" value="Flavoproteins"/>
    <property type="match status" value="1"/>
</dbReference>
<comment type="function">
    <text evidence="6">Also exhibits azoreductase activity. Catalyzes the reductive cleavage of the azo bond in aromatic azo compounds to the corresponding amines.</text>
</comment>
<feature type="binding site" evidence="6">
    <location>
        <begin position="138"/>
        <end position="141"/>
    </location>
    <ligand>
        <name>FMN</name>
        <dbReference type="ChEBI" id="CHEBI:58210"/>
    </ligand>
</feature>
<feature type="domain" description="Flavodoxin-like fold" evidence="7">
    <location>
        <begin position="1"/>
        <end position="197"/>
    </location>
</feature>
<evidence type="ECO:0000256" key="5">
    <source>
        <dbReference type="ARBA" id="ARBA00048542"/>
    </source>
</evidence>
<dbReference type="Gene3D" id="3.40.50.360">
    <property type="match status" value="1"/>
</dbReference>
<evidence type="ECO:0000256" key="2">
    <source>
        <dbReference type="ARBA" id="ARBA00022643"/>
    </source>
</evidence>
<dbReference type="InterPro" id="IPR003680">
    <property type="entry name" value="Flavodoxin_fold"/>
</dbReference>
<comment type="caution">
    <text evidence="6">Lacks conserved residue(s) required for the propagation of feature annotation.</text>
</comment>
<dbReference type="Pfam" id="PF02525">
    <property type="entry name" value="Flavodoxin_2"/>
    <property type="match status" value="1"/>
</dbReference>
<dbReference type="EC" id="1.6.5.-" evidence="6"/>
<dbReference type="GO" id="GO:0010181">
    <property type="term" value="F:FMN binding"/>
    <property type="evidence" value="ECO:0007669"/>
    <property type="project" value="UniProtKB-UniRule"/>
</dbReference>
<dbReference type="GO" id="GO:0016655">
    <property type="term" value="F:oxidoreductase activity, acting on NAD(P)H, quinone or similar compound as acceptor"/>
    <property type="evidence" value="ECO:0007669"/>
    <property type="project" value="InterPro"/>
</dbReference>
<dbReference type="GO" id="GO:0009055">
    <property type="term" value="F:electron transfer activity"/>
    <property type="evidence" value="ECO:0007669"/>
    <property type="project" value="UniProtKB-UniRule"/>
</dbReference>
<protein>
    <recommendedName>
        <fullName evidence="6">FMN dependent NADH:quinone oxidoreductase</fullName>
        <ecNumber evidence="6">1.6.5.-</ecNumber>
    </recommendedName>
    <alternativeName>
        <fullName evidence="6">Azo-dye reductase</fullName>
    </alternativeName>
    <alternativeName>
        <fullName evidence="6">FMN-dependent NADH-azo compound oxidoreductase</fullName>
    </alternativeName>
    <alternativeName>
        <fullName evidence="6">FMN-dependent NADH-azoreductase</fullName>
        <ecNumber evidence="6">1.7.1.17</ecNumber>
    </alternativeName>
</protein>
<gene>
    <name evidence="6" type="primary">azoR</name>
    <name evidence="8" type="ORF">I6G66_30785</name>
</gene>
<evidence type="ECO:0000313" key="8">
    <source>
        <dbReference type="EMBL" id="QPS08570.1"/>
    </source>
</evidence>
<dbReference type="RefSeq" id="WP_183021876.1">
    <property type="nucleotide sequence ID" value="NZ_CP065668.1"/>
</dbReference>